<evidence type="ECO:0000313" key="3">
    <source>
        <dbReference type="Proteomes" id="UP000886595"/>
    </source>
</evidence>
<gene>
    <name evidence="2" type="ORF">Bca52824_070263</name>
</gene>
<proteinExistence type="predicted"/>
<name>A0A8X7Q8Y1_BRACI</name>
<accession>A0A8X7Q8Y1</accession>
<feature type="compositionally biased region" description="Polar residues" evidence="1">
    <location>
        <begin position="1"/>
        <end position="14"/>
    </location>
</feature>
<organism evidence="2 3">
    <name type="scientific">Brassica carinata</name>
    <name type="common">Ethiopian mustard</name>
    <name type="synonym">Abyssinian cabbage</name>
    <dbReference type="NCBI Taxonomy" id="52824"/>
    <lineage>
        <taxon>Eukaryota</taxon>
        <taxon>Viridiplantae</taxon>
        <taxon>Streptophyta</taxon>
        <taxon>Embryophyta</taxon>
        <taxon>Tracheophyta</taxon>
        <taxon>Spermatophyta</taxon>
        <taxon>Magnoliopsida</taxon>
        <taxon>eudicotyledons</taxon>
        <taxon>Gunneridae</taxon>
        <taxon>Pentapetalae</taxon>
        <taxon>rosids</taxon>
        <taxon>malvids</taxon>
        <taxon>Brassicales</taxon>
        <taxon>Brassicaceae</taxon>
        <taxon>Brassiceae</taxon>
        <taxon>Brassica</taxon>
    </lineage>
</organism>
<dbReference type="EMBL" id="JAAMPC010000014">
    <property type="protein sequence ID" value="KAG2263184.1"/>
    <property type="molecule type" value="Genomic_DNA"/>
</dbReference>
<comment type="caution">
    <text evidence="2">The sequence shown here is derived from an EMBL/GenBank/DDBJ whole genome shotgun (WGS) entry which is preliminary data.</text>
</comment>
<keyword evidence="3" id="KW-1185">Reference proteome</keyword>
<reference evidence="2 3" key="1">
    <citation type="submission" date="2020-02" db="EMBL/GenBank/DDBJ databases">
        <authorList>
            <person name="Ma Q."/>
            <person name="Huang Y."/>
            <person name="Song X."/>
            <person name="Pei D."/>
        </authorList>
    </citation>
    <scope>NUCLEOTIDE SEQUENCE [LARGE SCALE GENOMIC DNA]</scope>
    <source>
        <strain evidence="2">Sxm20200214</strain>
        <tissue evidence="2">Leaf</tissue>
    </source>
</reference>
<dbReference type="Proteomes" id="UP000886595">
    <property type="component" value="Unassembled WGS sequence"/>
</dbReference>
<evidence type="ECO:0000256" key="1">
    <source>
        <dbReference type="SAM" id="MobiDB-lite"/>
    </source>
</evidence>
<feature type="region of interest" description="Disordered" evidence="1">
    <location>
        <begin position="1"/>
        <end position="39"/>
    </location>
</feature>
<evidence type="ECO:0000313" key="2">
    <source>
        <dbReference type="EMBL" id="KAG2263184.1"/>
    </source>
</evidence>
<sequence length="80" mass="7882">MGSRFGSGSITPSGHGSRIGSGALTPDGGGGGLGSMVASGAVTPNGNLTSLEGSVLDIQIITGPHGTMKLSRLVIEFRSR</sequence>
<dbReference type="AlphaFoldDB" id="A0A8X7Q8Y1"/>
<protein>
    <submittedName>
        <fullName evidence="2">Uncharacterized protein</fullName>
    </submittedName>
</protein>